<reference evidence="3" key="2">
    <citation type="submission" date="2013-10" db="EMBL/GenBank/DDBJ databases">
        <authorList>
            <person name="Aslett M."/>
        </authorList>
    </citation>
    <scope>NUCLEOTIDE SEQUENCE [LARGE SCALE GENOMIC DNA]</scope>
    <source>
        <strain evidence="3">Houghton</strain>
    </source>
</reference>
<dbReference type="Proteomes" id="UP000018201">
    <property type="component" value="Unassembled WGS sequence"/>
</dbReference>
<evidence type="ECO:0000313" key="4">
    <source>
        <dbReference type="Proteomes" id="UP000018201"/>
    </source>
</evidence>
<feature type="transmembrane region" description="Helical" evidence="2">
    <location>
        <begin position="55"/>
        <end position="80"/>
    </location>
</feature>
<sequence>MQTGATEKTGARPTSRQLPGWNDGAWDTPFGDANLPFSRGSLMQRRMGGLGGPSAIMVTFAAVIAAAVTYLMLRCALYLASARSSRGELRYLAGSEGRTDKGLGEPCGGPAEDPPAATAVAEEEEEVLVEEDLLKQARRYAVELRLLIDRSEPLLRQLESRLRAKCIAAFLCLSLVELSASFSLLERRERVGMNEEIAHISSRISSLRESLGKKQLSRPRHRHIKCLRELLTMLTEVKPAAAALAPRHRLEAIKMLLQLQDVTLVQLNAALVWLRVSLTNSKSANDDAKGAADAAAEGTALFAEDAASAAAEGTASFAEDAAGAAAEGTASFAEGAVSFAEGAVSFVEGAASFAEGAASFAEGVASFAEGVASAADDYAPTAEDVAVAADLRVAAVVQAIEATVYERRTQVLRDPLLSGWLRDTHAVYTRYGIISHGRMEEIAQQPLTTHRELLEALQNSPLGWGDEPWKYIHIEHRDAQQTTTSSVPGTRLRKQIVSSSEDLNSAARLLGPLKASRQGPRRGAGATGRAPASAPLSTSTVTAAAVAEHAALQASSRGMHGIGHCKARGFPKL</sequence>
<keyword evidence="2" id="KW-1133">Transmembrane helix</keyword>
<evidence type="ECO:0000256" key="1">
    <source>
        <dbReference type="SAM" id="MobiDB-lite"/>
    </source>
</evidence>
<dbReference type="VEuPathDB" id="ToxoDB:EPH_0048830"/>
<feature type="compositionally biased region" description="Polar residues" evidence="1">
    <location>
        <begin position="1"/>
        <end position="17"/>
    </location>
</feature>
<evidence type="ECO:0000313" key="3">
    <source>
        <dbReference type="EMBL" id="CDI78782.1"/>
    </source>
</evidence>
<protein>
    <submittedName>
        <fullName evidence="3">Uncharacterized protein</fullName>
    </submittedName>
</protein>
<feature type="region of interest" description="Disordered" evidence="1">
    <location>
        <begin position="509"/>
        <end position="536"/>
    </location>
</feature>
<dbReference type="AlphaFoldDB" id="U6GGU8"/>
<keyword evidence="2" id="KW-0812">Transmembrane</keyword>
<feature type="compositionally biased region" description="Low complexity" evidence="1">
    <location>
        <begin position="517"/>
        <end position="536"/>
    </location>
</feature>
<gene>
    <name evidence="3" type="ORF">EPH_0048830</name>
</gene>
<accession>U6GGU8</accession>
<keyword evidence="4" id="KW-1185">Reference proteome</keyword>
<evidence type="ECO:0000256" key="2">
    <source>
        <dbReference type="SAM" id="Phobius"/>
    </source>
</evidence>
<name>U6GGU8_9EIME</name>
<organism evidence="3 4">
    <name type="scientific">Eimeria praecox</name>
    <dbReference type="NCBI Taxonomy" id="51316"/>
    <lineage>
        <taxon>Eukaryota</taxon>
        <taxon>Sar</taxon>
        <taxon>Alveolata</taxon>
        <taxon>Apicomplexa</taxon>
        <taxon>Conoidasida</taxon>
        <taxon>Coccidia</taxon>
        <taxon>Eucoccidiorida</taxon>
        <taxon>Eimeriorina</taxon>
        <taxon>Eimeriidae</taxon>
        <taxon>Eimeria</taxon>
    </lineage>
</organism>
<dbReference type="EMBL" id="HG691630">
    <property type="protein sequence ID" value="CDI78782.1"/>
    <property type="molecule type" value="Genomic_DNA"/>
</dbReference>
<keyword evidence="2" id="KW-0472">Membrane</keyword>
<reference evidence="3" key="1">
    <citation type="submission" date="2013-10" db="EMBL/GenBank/DDBJ databases">
        <title>Genomic analysis of the causative agents of coccidiosis in chickens.</title>
        <authorList>
            <person name="Reid A.J."/>
            <person name="Blake D."/>
            <person name="Billington K."/>
            <person name="Browne H."/>
            <person name="Dunn M."/>
            <person name="Hung S."/>
            <person name="Kawahara F."/>
            <person name="Miranda-Saavedra D."/>
            <person name="Mourier T."/>
            <person name="Nagra H."/>
            <person name="Otto T.D."/>
            <person name="Rawlings N."/>
            <person name="Sanchez A."/>
            <person name="Sanders M."/>
            <person name="Subramaniam C."/>
            <person name="Tay Y."/>
            <person name="Dear P."/>
            <person name="Doerig C."/>
            <person name="Gruber A."/>
            <person name="Parkinson J."/>
            <person name="Shirley M."/>
            <person name="Wan K.L."/>
            <person name="Berriman M."/>
            <person name="Tomley F."/>
            <person name="Pain A."/>
        </authorList>
    </citation>
    <scope>NUCLEOTIDE SEQUENCE [LARGE SCALE GENOMIC DNA]</scope>
    <source>
        <strain evidence="3">Houghton</strain>
    </source>
</reference>
<dbReference type="OrthoDB" id="348621at2759"/>
<proteinExistence type="predicted"/>
<feature type="region of interest" description="Disordered" evidence="1">
    <location>
        <begin position="1"/>
        <end position="25"/>
    </location>
</feature>